<protein>
    <submittedName>
        <fullName evidence="2">Uncharacterized protein</fullName>
    </submittedName>
</protein>
<evidence type="ECO:0000313" key="2">
    <source>
        <dbReference type="EMBL" id="VWL85450.1"/>
    </source>
</evidence>
<dbReference type="AlphaFoldDB" id="A0A6I8M6D4"/>
<keyword evidence="1" id="KW-1133">Transmembrane helix</keyword>
<accession>A0A6I8M6D4</accession>
<proteinExistence type="predicted"/>
<dbReference type="EMBL" id="CABWIB010000001">
    <property type="protein sequence ID" value="VWL85450.1"/>
    <property type="molecule type" value="Genomic_DNA"/>
</dbReference>
<keyword evidence="1" id="KW-0812">Transmembrane</keyword>
<evidence type="ECO:0000313" key="3">
    <source>
        <dbReference type="Proteomes" id="UP000419017"/>
    </source>
</evidence>
<name>A0A6I8M6D4_9FUSO</name>
<organism evidence="2 3">
    <name type="scientific">Oceanivirga miroungae</name>
    <dbReference type="NCBI Taxonomy" id="1130046"/>
    <lineage>
        <taxon>Bacteria</taxon>
        <taxon>Fusobacteriati</taxon>
        <taxon>Fusobacteriota</taxon>
        <taxon>Fusobacteriia</taxon>
        <taxon>Fusobacteriales</taxon>
        <taxon>Leptotrichiaceae</taxon>
        <taxon>Oceanivirga</taxon>
    </lineage>
</organism>
<sequence>MKNKGTSLIIVVIIYFILLVISFSLLNYNIYLKNNLSNKETWDKEQILKEYKIEIDKDFNFR</sequence>
<gene>
    <name evidence="2" type="ORF">OMES3154_00735</name>
</gene>
<keyword evidence="1" id="KW-0472">Membrane</keyword>
<evidence type="ECO:0000256" key="1">
    <source>
        <dbReference type="SAM" id="Phobius"/>
    </source>
</evidence>
<dbReference type="RefSeq" id="WP_156683445.1">
    <property type="nucleotide sequence ID" value="NZ_CABWIB010000001.1"/>
</dbReference>
<keyword evidence="3" id="KW-1185">Reference proteome</keyword>
<feature type="transmembrane region" description="Helical" evidence="1">
    <location>
        <begin position="6"/>
        <end position="26"/>
    </location>
</feature>
<dbReference type="Proteomes" id="UP000419017">
    <property type="component" value="Unassembled WGS sequence"/>
</dbReference>
<reference evidence="2 3" key="1">
    <citation type="submission" date="2019-10" db="EMBL/GenBank/DDBJ databases">
        <authorList>
            <person name="Blom J."/>
        </authorList>
    </citation>
    <scope>NUCLEOTIDE SEQUENCE [LARGE SCALE GENOMIC DNA]</scope>
    <source>
        <strain evidence="2 3">ES3154-GLU</strain>
    </source>
</reference>